<name>A0A1J0VSU1_9NOCA</name>
<keyword evidence="4" id="KW-1185">Reference proteome</keyword>
<dbReference type="Pfam" id="PF00092">
    <property type="entry name" value="VWA"/>
    <property type="match status" value="1"/>
</dbReference>
<accession>A0A1J0VSU1</accession>
<dbReference type="KEGG" id="nsl:BOX37_15395"/>
<organism evidence="3 4">
    <name type="scientific">Nocardia mangyaensis</name>
    <dbReference type="NCBI Taxonomy" id="2213200"/>
    <lineage>
        <taxon>Bacteria</taxon>
        <taxon>Bacillati</taxon>
        <taxon>Actinomycetota</taxon>
        <taxon>Actinomycetes</taxon>
        <taxon>Mycobacteriales</taxon>
        <taxon>Nocardiaceae</taxon>
        <taxon>Nocardia</taxon>
    </lineage>
</organism>
<reference evidence="3" key="1">
    <citation type="submission" date="2016-11" db="EMBL/GenBank/DDBJ databases">
        <authorList>
            <person name="Jaros S."/>
            <person name="Januszkiewicz K."/>
            <person name="Wedrychowicz H."/>
        </authorList>
    </citation>
    <scope>NUCLEOTIDE SEQUENCE [LARGE SCALE GENOMIC DNA]</scope>
    <source>
        <strain evidence="3">Y48</strain>
    </source>
</reference>
<evidence type="ECO:0000313" key="4">
    <source>
        <dbReference type="Proteomes" id="UP000183810"/>
    </source>
</evidence>
<keyword evidence="1" id="KW-1133">Transmembrane helix</keyword>
<feature type="domain" description="VWFA" evidence="2">
    <location>
        <begin position="362"/>
        <end position="552"/>
    </location>
</feature>
<evidence type="ECO:0000313" key="3">
    <source>
        <dbReference type="EMBL" id="APE35102.1"/>
    </source>
</evidence>
<dbReference type="AlphaFoldDB" id="A0A1J0VSU1"/>
<dbReference type="Pfam" id="PF13531">
    <property type="entry name" value="SBP_bac_11"/>
    <property type="match status" value="1"/>
</dbReference>
<dbReference type="InterPro" id="IPR002035">
    <property type="entry name" value="VWF_A"/>
</dbReference>
<keyword evidence="1" id="KW-0472">Membrane</keyword>
<feature type="transmembrane region" description="Helical" evidence="1">
    <location>
        <begin position="12"/>
        <end position="35"/>
    </location>
</feature>
<evidence type="ECO:0000256" key="1">
    <source>
        <dbReference type="SAM" id="Phobius"/>
    </source>
</evidence>
<sequence>MGTHRSGTRSRSISKGPVIAASVLVLVLVGVFGWFQLSDRAASTDVAAAAECVEGPASLDITVDPAIAGPVLAAADRYNASKPRVRDHCAQVKVSARPSEALVAGLGAVDQWDPALGPKPGLWIADSSRSIDLVRVPGLIEGAPASIATSPIVLAVPDALRQALEQYQITWSDLPRLQQGSLDEVGLSGWGGLRMALPVGDATTAAAAAIGAEISGTEPLTEQAAGSGQVVAAISGLAAGAQTPADLMTATAAISDDPTADDIHAVAATEQQLGVGGLTAFRPAGTAPIADYPAAVISGPWVDTTQNLIASRFIDFLRAPESAGALAADGFGPAIGSAPANPSKEALQKVRATLANPVLGVNATVLLDVSSSMGTAEGSMTRLANAGAAIASTLQVMPPDFGLGLWTFGKNLDGTTPYQVQVETELLTDNQRTAVASAVTSTRASQLSADQAYPSLLAAYRAAITGYSPGRTNSILLITDGPDDDSTLSGTDLINQIAAATKPGTPVRIDVIVVGGEGSQTLQTVAEQTGGTYTRLSTSNDLGFGTAVVKALTTP</sequence>
<dbReference type="PROSITE" id="PS50234">
    <property type="entry name" value="VWFA"/>
    <property type="match status" value="1"/>
</dbReference>
<dbReference type="InterPro" id="IPR036465">
    <property type="entry name" value="vWFA_dom_sf"/>
</dbReference>
<protein>
    <recommendedName>
        <fullName evidence="2">VWFA domain-containing protein</fullName>
    </recommendedName>
</protein>
<gene>
    <name evidence="3" type="ORF">BOX37_15395</name>
</gene>
<evidence type="ECO:0000259" key="2">
    <source>
        <dbReference type="PROSITE" id="PS50234"/>
    </source>
</evidence>
<dbReference type="SMART" id="SM00327">
    <property type="entry name" value="VWA"/>
    <property type="match status" value="1"/>
</dbReference>
<dbReference type="EMBL" id="CP018082">
    <property type="protein sequence ID" value="APE35102.1"/>
    <property type="molecule type" value="Genomic_DNA"/>
</dbReference>
<dbReference type="Proteomes" id="UP000183810">
    <property type="component" value="Chromosome"/>
</dbReference>
<dbReference type="RefSeq" id="WP_071928287.1">
    <property type="nucleotide sequence ID" value="NZ_CP018082.1"/>
</dbReference>
<dbReference type="Gene3D" id="3.40.50.410">
    <property type="entry name" value="von Willebrand factor, type A domain"/>
    <property type="match status" value="1"/>
</dbReference>
<keyword evidence="1" id="KW-0812">Transmembrane</keyword>
<proteinExistence type="predicted"/>
<dbReference type="SUPFAM" id="SSF53300">
    <property type="entry name" value="vWA-like"/>
    <property type="match status" value="1"/>
</dbReference>